<dbReference type="HOGENOM" id="CLU_010365_4_0_1"/>
<dbReference type="InterPro" id="IPR013121">
    <property type="entry name" value="Fe_red_NAD-bd_6"/>
</dbReference>
<dbReference type="EC" id="1.16.1.9" evidence="3"/>
<dbReference type="PANTHER" id="PTHR32361:SF9">
    <property type="entry name" value="FERRIC REDUCTASE TRANSMEMBRANE COMPONENT 3-RELATED"/>
    <property type="match status" value="1"/>
</dbReference>
<dbReference type="Gene3D" id="3.40.50.80">
    <property type="entry name" value="Nucleotide-binding domain of ferredoxin-NADP reductase (FNR) module"/>
    <property type="match status" value="1"/>
</dbReference>
<dbReference type="PROSITE" id="PS51384">
    <property type="entry name" value="FAD_FR"/>
    <property type="match status" value="1"/>
</dbReference>
<comment type="catalytic activity">
    <reaction evidence="15">
        <text>2 a Fe(II)-siderophore + NADP(+) + H(+) = 2 a Fe(III)-siderophore + NADPH</text>
        <dbReference type="Rhea" id="RHEA:28795"/>
        <dbReference type="Rhea" id="RHEA-COMP:11342"/>
        <dbReference type="Rhea" id="RHEA-COMP:11344"/>
        <dbReference type="ChEBI" id="CHEBI:15378"/>
        <dbReference type="ChEBI" id="CHEBI:29033"/>
        <dbReference type="ChEBI" id="CHEBI:29034"/>
        <dbReference type="ChEBI" id="CHEBI:57783"/>
        <dbReference type="ChEBI" id="CHEBI:58349"/>
        <dbReference type="EC" id="1.16.1.9"/>
    </reaction>
</comment>
<protein>
    <recommendedName>
        <fullName evidence="3">ferric-chelate reductase (NADPH)</fullName>
        <ecNumber evidence="3">1.16.1.9</ecNumber>
    </recommendedName>
</protein>
<dbReference type="eggNOG" id="KOG0039">
    <property type="taxonomic scope" value="Eukaryota"/>
</dbReference>
<dbReference type="SUPFAM" id="SSF63380">
    <property type="entry name" value="Riboflavin synthase domain-like"/>
    <property type="match status" value="1"/>
</dbReference>
<dbReference type="InterPro" id="IPR017927">
    <property type="entry name" value="FAD-bd_FR_type"/>
</dbReference>
<reference evidence="19 20" key="1">
    <citation type="journal article" date="2011" name="Proc. Natl. Acad. Sci. U.S.A.">
        <title>Comparative genomics of xylose-fermenting fungi for enhanced biofuel production.</title>
        <authorList>
            <person name="Wohlbach D.J."/>
            <person name="Kuo A."/>
            <person name="Sato T.K."/>
            <person name="Potts K.M."/>
            <person name="Salamov A.A."/>
            <person name="LaButti K.M."/>
            <person name="Sun H."/>
            <person name="Clum A."/>
            <person name="Pangilinan J.L."/>
            <person name="Lindquist E.A."/>
            <person name="Lucas S."/>
            <person name="Lapidus A."/>
            <person name="Jin M."/>
            <person name="Gunawan C."/>
            <person name="Balan V."/>
            <person name="Dale B.E."/>
            <person name="Jeffries T.W."/>
            <person name="Zinkel R."/>
            <person name="Barry K.W."/>
            <person name="Grigoriev I.V."/>
            <person name="Gasch A.P."/>
        </authorList>
    </citation>
    <scope>NUCLEOTIDE SEQUENCE [LARGE SCALE GENOMIC DNA]</scope>
    <source>
        <strain evidence="20">NRRL Y-27907 / 11-Y1</strain>
    </source>
</reference>
<feature type="transmembrane region" description="Helical" evidence="16">
    <location>
        <begin position="315"/>
        <end position="334"/>
    </location>
</feature>
<comment type="subcellular location">
    <subcellularLocation>
        <location evidence="1">Cell membrane</location>
        <topology evidence="1">Multi-pass membrane protein</topology>
    </subcellularLocation>
</comment>
<evidence type="ECO:0000256" key="4">
    <source>
        <dbReference type="ARBA" id="ARBA00022448"/>
    </source>
</evidence>
<keyword evidence="14" id="KW-0325">Glycoprotein</keyword>
<keyword evidence="10 16" id="KW-1133">Transmembrane helix</keyword>
<keyword evidence="8" id="KW-0274">FAD</keyword>
<evidence type="ECO:0000256" key="8">
    <source>
        <dbReference type="ARBA" id="ARBA00022827"/>
    </source>
</evidence>
<evidence type="ECO:0000256" key="5">
    <source>
        <dbReference type="ARBA" id="ARBA00022475"/>
    </source>
</evidence>
<keyword evidence="12" id="KW-0406">Ion transport</keyword>
<dbReference type="Pfam" id="PF08030">
    <property type="entry name" value="NAD_binding_6"/>
    <property type="match status" value="1"/>
</dbReference>
<dbReference type="FunCoup" id="G3AH36">
    <property type="interactions" value="394"/>
</dbReference>
<evidence type="ECO:0000256" key="16">
    <source>
        <dbReference type="SAM" id="Phobius"/>
    </source>
</evidence>
<evidence type="ECO:0000256" key="13">
    <source>
        <dbReference type="ARBA" id="ARBA00023136"/>
    </source>
</evidence>
<name>G3AH36_SPAPN</name>
<dbReference type="GO" id="GO:0052851">
    <property type="term" value="F:ferric-chelate reductase (NADPH) activity"/>
    <property type="evidence" value="ECO:0007669"/>
    <property type="project" value="UniProtKB-EC"/>
</dbReference>
<keyword evidence="11" id="KW-0560">Oxidoreductase</keyword>
<feature type="transmembrane region" description="Helical" evidence="16">
    <location>
        <begin position="156"/>
        <end position="178"/>
    </location>
</feature>
<dbReference type="RefSeq" id="XP_007372878.1">
    <property type="nucleotide sequence ID" value="XM_007372816.1"/>
</dbReference>
<evidence type="ECO:0000256" key="11">
    <source>
        <dbReference type="ARBA" id="ARBA00023002"/>
    </source>
</evidence>
<organism evidence="20">
    <name type="scientific">Spathaspora passalidarum (strain NRRL Y-27907 / 11-Y1)</name>
    <dbReference type="NCBI Taxonomy" id="619300"/>
    <lineage>
        <taxon>Eukaryota</taxon>
        <taxon>Fungi</taxon>
        <taxon>Dikarya</taxon>
        <taxon>Ascomycota</taxon>
        <taxon>Saccharomycotina</taxon>
        <taxon>Pichiomycetes</taxon>
        <taxon>Debaryomycetaceae</taxon>
        <taxon>Spathaspora</taxon>
    </lineage>
</organism>
<dbReference type="GeneID" id="18874983"/>
<feature type="signal peptide" evidence="17">
    <location>
        <begin position="1"/>
        <end position="19"/>
    </location>
</feature>
<evidence type="ECO:0000256" key="7">
    <source>
        <dbReference type="ARBA" id="ARBA00022692"/>
    </source>
</evidence>
<dbReference type="InterPro" id="IPR013130">
    <property type="entry name" value="Fe3_Rdtase_TM_dom"/>
</dbReference>
<evidence type="ECO:0000256" key="2">
    <source>
        <dbReference type="ARBA" id="ARBA00006278"/>
    </source>
</evidence>
<evidence type="ECO:0000256" key="1">
    <source>
        <dbReference type="ARBA" id="ARBA00004651"/>
    </source>
</evidence>
<dbReference type="SUPFAM" id="SSF52343">
    <property type="entry name" value="Ferredoxin reductase-like, C-terminal NADP-linked domain"/>
    <property type="match status" value="1"/>
</dbReference>
<dbReference type="Pfam" id="PF01794">
    <property type="entry name" value="Ferric_reduct"/>
    <property type="match status" value="1"/>
</dbReference>
<evidence type="ECO:0000256" key="14">
    <source>
        <dbReference type="ARBA" id="ARBA00023180"/>
    </source>
</evidence>
<dbReference type="GO" id="GO:0006879">
    <property type="term" value="P:intracellular iron ion homeostasis"/>
    <property type="evidence" value="ECO:0007669"/>
    <property type="project" value="TreeGrafter"/>
</dbReference>
<keyword evidence="17" id="KW-0732">Signal</keyword>
<dbReference type="GO" id="GO:0006826">
    <property type="term" value="P:iron ion transport"/>
    <property type="evidence" value="ECO:0007669"/>
    <property type="project" value="TreeGrafter"/>
</dbReference>
<feature type="transmembrane region" description="Helical" evidence="16">
    <location>
        <begin position="346"/>
        <end position="367"/>
    </location>
</feature>
<dbReference type="PANTHER" id="PTHR32361">
    <property type="entry name" value="FERRIC/CUPRIC REDUCTASE TRANSMEMBRANE COMPONENT"/>
    <property type="match status" value="1"/>
</dbReference>
<dbReference type="OMA" id="MRINAHI"/>
<keyword evidence="13 16" id="KW-0472">Membrane</keyword>
<dbReference type="OrthoDB" id="167398at2759"/>
<keyword evidence="7 16" id="KW-0812">Transmembrane</keyword>
<dbReference type="CDD" id="cd06186">
    <property type="entry name" value="NOX_Duox_like_FAD_NADP"/>
    <property type="match status" value="1"/>
</dbReference>
<dbReference type="AlphaFoldDB" id="G3AH36"/>
<gene>
    <name evidence="19" type="ORF">SPAPADRAFT_64584</name>
</gene>
<dbReference type="InterPro" id="IPR013112">
    <property type="entry name" value="FAD-bd_8"/>
</dbReference>
<keyword evidence="20" id="KW-1185">Reference proteome</keyword>
<evidence type="ECO:0000313" key="19">
    <source>
        <dbReference type="EMBL" id="EGW35466.1"/>
    </source>
</evidence>
<feature type="transmembrane region" description="Helical" evidence="16">
    <location>
        <begin position="374"/>
        <end position="394"/>
    </location>
</feature>
<dbReference type="InterPro" id="IPR039261">
    <property type="entry name" value="FNR_nucleotide-bd"/>
</dbReference>
<dbReference type="KEGG" id="spaa:SPAPADRAFT_64584"/>
<evidence type="ECO:0000313" key="20">
    <source>
        <dbReference type="Proteomes" id="UP000000709"/>
    </source>
</evidence>
<dbReference type="GO" id="GO:0005886">
    <property type="term" value="C:plasma membrane"/>
    <property type="evidence" value="ECO:0007669"/>
    <property type="project" value="UniProtKB-SubCell"/>
</dbReference>
<accession>G3AH36</accession>
<dbReference type="SFLD" id="SFLDS00052">
    <property type="entry name" value="Ferric_Reductase_Domain"/>
    <property type="match status" value="1"/>
</dbReference>
<dbReference type="EMBL" id="GL996499">
    <property type="protein sequence ID" value="EGW35466.1"/>
    <property type="molecule type" value="Genomic_DNA"/>
</dbReference>
<evidence type="ECO:0000256" key="15">
    <source>
        <dbReference type="ARBA" id="ARBA00048483"/>
    </source>
</evidence>
<feature type="chain" id="PRO_5003442069" description="ferric-chelate reductase (NADPH)" evidence="17">
    <location>
        <begin position="20"/>
        <end position="714"/>
    </location>
</feature>
<keyword evidence="6" id="KW-0285">Flavoprotein</keyword>
<dbReference type="GO" id="GO:0015677">
    <property type="term" value="P:copper ion import"/>
    <property type="evidence" value="ECO:0007669"/>
    <property type="project" value="TreeGrafter"/>
</dbReference>
<evidence type="ECO:0000259" key="18">
    <source>
        <dbReference type="PROSITE" id="PS51384"/>
    </source>
</evidence>
<evidence type="ECO:0000256" key="6">
    <source>
        <dbReference type="ARBA" id="ARBA00022630"/>
    </source>
</evidence>
<feature type="transmembrane region" description="Helical" evidence="16">
    <location>
        <begin position="229"/>
        <end position="247"/>
    </location>
</feature>
<dbReference type="SFLD" id="SFLDG01168">
    <property type="entry name" value="Ferric_reductase_subgroup_(FRE"/>
    <property type="match status" value="1"/>
</dbReference>
<keyword evidence="4" id="KW-0813">Transport</keyword>
<dbReference type="InterPro" id="IPR017938">
    <property type="entry name" value="Riboflavin_synthase-like_b-brl"/>
</dbReference>
<keyword evidence="5" id="KW-1003">Cell membrane</keyword>
<sequence length="714" mass="82752">MNLGYSLYLLFILVVGVLGEKHDFEWYNKSIPFHACAYEIKNAENFKFCPTMDGVCICSNENALATLAGCLAYKDENTTYFAHYGISYCHVRFKINLESDWFDTAFKRFTNKAVNQSEIESRYKLIQTPVIFSSKDMDFYDESAAVFFDNYNISTFFGLSVFGFWLVFLLINTISYWTKVLFPRATRRSVGLLATFYRKHISMPALYGKRRTQEVSCFKVFDSLVPSRFEMMVISLFYIFILIIHAVRVHGLKDDPIFGSKYMAELRYVGDRTGIVATFMMPLLFLFAGRNNFLQWVTGINYSSFLCYHRHIARIMFMLVVIHSVNYTILLVRTDQFIVTLKKQCLRWGITATIVGGTLIIQSILYLRRNWYELFLLIHIVMAIFYVVGTWVHLNQFGYEIYLYSTIGVWGLDRIIRLFRLLSFGFPKVNVMLVGDDVIKLEIPKPKNWKPIPGGHAFVHFLKPTYFWQSHPFTFTNSTKDNKDRVTMYLRVKGGVTHSLYQLLNTTPGKMVKMRVGIEGPYGESTPAKYADKAIFFAGGNGIPGIYSEVSDIALRSSPQRKSILKLYWIIRDYDSILWFFDELLKLKDMNIETTIYVTRPNIKSFRVDLFNQSQSSQCSSIKSGYEETKSNTGDIELAIAELKLKLLHIKFEEGRPNVEQLIENEIKQSPGSTAFVACGHPIMVDEVRYYSCKNIDNSYNKRVDYYDQLQIWA</sequence>
<proteinExistence type="inferred from homology"/>
<evidence type="ECO:0000256" key="10">
    <source>
        <dbReference type="ARBA" id="ARBA00022989"/>
    </source>
</evidence>
<dbReference type="Proteomes" id="UP000000709">
    <property type="component" value="Unassembled WGS sequence"/>
</dbReference>
<evidence type="ECO:0000256" key="17">
    <source>
        <dbReference type="SAM" id="SignalP"/>
    </source>
</evidence>
<dbReference type="InterPro" id="IPR051410">
    <property type="entry name" value="Ferric/Cupric_Reductase"/>
</dbReference>
<dbReference type="InParanoid" id="G3AH36"/>
<keyword evidence="9" id="KW-0249">Electron transport</keyword>
<evidence type="ECO:0000256" key="9">
    <source>
        <dbReference type="ARBA" id="ARBA00022982"/>
    </source>
</evidence>
<feature type="transmembrane region" description="Helical" evidence="16">
    <location>
        <begin position="275"/>
        <end position="294"/>
    </location>
</feature>
<dbReference type="Pfam" id="PF08022">
    <property type="entry name" value="FAD_binding_8"/>
    <property type="match status" value="1"/>
</dbReference>
<evidence type="ECO:0000256" key="12">
    <source>
        <dbReference type="ARBA" id="ARBA00023065"/>
    </source>
</evidence>
<feature type="domain" description="FAD-binding FR-type" evidence="18">
    <location>
        <begin position="408"/>
        <end position="528"/>
    </location>
</feature>
<evidence type="ECO:0000256" key="3">
    <source>
        <dbReference type="ARBA" id="ARBA00012668"/>
    </source>
</evidence>
<comment type="similarity">
    <text evidence="2">Belongs to the ferric reductase (FRE) family.</text>
</comment>